<dbReference type="Proteomes" id="UP000183585">
    <property type="component" value="Unassembled WGS sequence"/>
</dbReference>
<protein>
    <submittedName>
        <fullName evidence="1">Uncharacterized protein</fullName>
    </submittedName>
</protein>
<keyword evidence="2" id="KW-1185">Reference proteome</keyword>
<dbReference type="EMBL" id="FMCT01000019">
    <property type="protein sequence ID" value="SCF48637.1"/>
    <property type="molecule type" value="Genomic_DNA"/>
</dbReference>
<dbReference type="GeneID" id="301311434"/>
<dbReference type="AlphaFoldDB" id="A0A1C5ATU1"/>
<gene>
    <name evidence="1" type="ORF">GA0070563_11967</name>
</gene>
<proteinExistence type="predicted"/>
<evidence type="ECO:0000313" key="1">
    <source>
        <dbReference type="EMBL" id="SCF48637.1"/>
    </source>
</evidence>
<evidence type="ECO:0000313" key="2">
    <source>
        <dbReference type="Proteomes" id="UP000183585"/>
    </source>
</evidence>
<reference evidence="2" key="1">
    <citation type="submission" date="2016-06" db="EMBL/GenBank/DDBJ databases">
        <authorList>
            <person name="Varghese N."/>
            <person name="Submissions Spin"/>
        </authorList>
    </citation>
    <scope>NUCLEOTIDE SEQUENCE [LARGE SCALE GENOMIC DNA]</scope>
    <source>
        <strain evidence="2">DSM 43168</strain>
    </source>
</reference>
<sequence length="102" mass="10960">MLPILGSWDVSLKTPIGTLRATYVFTEADGVITGTASTTSETVPLSTVVCDGSRVTWQQSVTRPMRLNLDFDVVVDDQTLSGHSRAGRLPRTAVTGIRRPTG</sequence>
<organism evidence="1 2">
    <name type="scientific">Micromonospora carbonacea</name>
    <dbReference type="NCBI Taxonomy" id="47853"/>
    <lineage>
        <taxon>Bacteria</taxon>
        <taxon>Bacillati</taxon>
        <taxon>Actinomycetota</taxon>
        <taxon>Actinomycetes</taxon>
        <taxon>Micromonosporales</taxon>
        <taxon>Micromonosporaceae</taxon>
        <taxon>Micromonospora</taxon>
    </lineage>
</organism>
<dbReference type="RefSeq" id="WP_141724050.1">
    <property type="nucleotide sequence ID" value="NZ_FMCT01000019.1"/>
</dbReference>
<name>A0A1C5ATU1_9ACTN</name>
<accession>A0A1C5ATU1</accession>